<dbReference type="PANTHER" id="PTHR30290:SF9">
    <property type="entry name" value="OLIGOPEPTIDE-BINDING PROTEIN APPA"/>
    <property type="match status" value="1"/>
</dbReference>
<dbReference type="SUPFAM" id="SSF53850">
    <property type="entry name" value="Periplasmic binding protein-like II"/>
    <property type="match status" value="1"/>
</dbReference>
<dbReference type="PANTHER" id="PTHR30290">
    <property type="entry name" value="PERIPLASMIC BINDING COMPONENT OF ABC TRANSPORTER"/>
    <property type="match status" value="1"/>
</dbReference>
<protein>
    <recommendedName>
        <fullName evidence="5">Solute-binding protein family 5 domain-containing protein</fullName>
    </recommendedName>
</protein>
<accession>A0A383E9W5</accession>
<dbReference type="Gene3D" id="3.10.105.10">
    <property type="entry name" value="Dipeptide-binding Protein, Domain 3"/>
    <property type="match status" value="1"/>
</dbReference>
<evidence type="ECO:0000256" key="2">
    <source>
        <dbReference type="ARBA" id="ARBA00022448"/>
    </source>
</evidence>
<name>A0A383E9W5_9ZZZZ</name>
<reference evidence="4" key="1">
    <citation type="submission" date="2018-05" db="EMBL/GenBank/DDBJ databases">
        <authorList>
            <person name="Lanie J.A."/>
            <person name="Ng W.-L."/>
            <person name="Kazmierczak K.M."/>
            <person name="Andrzejewski T.M."/>
            <person name="Davidsen T.M."/>
            <person name="Wayne K.J."/>
            <person name="Tettelin H."/>
            <person name="Glass J.I."/>
            <person name="Rusch D."/>
            <person name="Podicherti R."/>
            <person name="Tsui H.-C.T."/>
            <person name="Winkler M.E."/>
        </authorList>
    </citation>
    <scope>NUCLEOTIDE SEQUENCE</scope>
</reference>
<sequence>MGRLITNACKGIGWDIELAAEDYNLGIQKEFKEFDFDMFIVRWTGRANRVDPETFTRMMFHEKGNYNKWGYNNATVNALTDAQQVEMDVQKRRRLIQDTQRILFEDAAASPIVHPSMTNAYREDRLSGLVPQLGEG</sequence>
<evidence type="ECO:0008006" key="5">
    <source>
        <dbReference type="Google" id="ProtNLM"/>
    </source>
</evidence>
<gene>
    <name evidence="4" type="ORF">METZ01_LOCUS506258</name>
</gene>
<comment type="similarity">
    <text evidence="1">Belongs to the bacterial solute-binding protein 5 family.</text>
</comment>
<organism evidence="4">
    <name type="scientific">marine metagenome</name>
    <dbReference type="NCBI Taxonomy" id="408172"/>
    <lineage>
        <taxon>unclassified sequences</taxon>
        <taxon>metagenomes</taxon>
        <taxon>ecological metagenomes</taxon>
    </lineage>
</organism>
<dbReference type="GO" id="GO:1904680">
    <property type="term" value="F:peptide transmembrane transporter activity"/>
    <property type="evidence" value="ECO:0007669"/>
    <property type="project" value="TreeGrafter"/>
</dbReference>
<keyword evidence="2" id="KW-0813">Transport</keyword>
<evidence type="ECO:0000256" key="3">
    <source>
        <dbReference type="ARBA" id="ARBA00022729"/>
    </source>
</evidence>
<dbReference type="InterPro" id="IPR039424">
    <property type="entry name" value="SBP_5"/>
</dbReference>
<feature type="non-terminal residue" evidence="4">
    <location>
        <position position="136"/>
    </location>
</feature>
<keyword evidence="3" id="KW-0732">Signal</keyword>
<dbReference type="Gene3D" id="3.40.190.10">
    <property type="entry name" value="Periplasmic binding protein-like II"/>
    <property type="match status" value="1"/>
</dbReference>
<evidence type="ECO:0000313" key="4">
    <source>
        <dbReference type="EMBL" id="SVE53404.1"/>
    </source>
</evidence>
<dbReference type="EMBL" id="UINC01223981">
    <property type="protein sequence ID" value="SVE53404.1"/>
    <property type="molecule type" value="Genomic_DNA"/>
</dbReference>
<dbReference type="GO" id="GO:0015833">
    <property type="term" value="P:peptide transport"/>
    <property type="evidence" value="ECO:0007669"/>
    <property type="project" value="TreeGrafter"/>
</dbReference>
<proteinExistence type="inferred from homology"/>
<evidence type="ECO:0000256" key="1">
    <source>
        <dbReference type="ARBA" id="ARBA00005695"/>
    </source>
</evidence>
<dbReference type="AlphaFoldDB" id="A0A383E9W5"/>